<dbReference type="Gene3D" id="3.10.660.10">
    <property type="entry name" value="DPH Zinc finger"/>
    <property type="match status" value="1"/>
</dbReference>
<dbReference type="PANTHER" id="PTHR45255:SF1">
    <property type="entry name" value="DNAJ HOMOLOG SUBFAMILY C MEMBER 24"/>
    <property type="match status" value="1"/>
</dbReference>
<comment type="caution">
    <text evidence="7">The sequence shown here is derived from an EMBL/GenBank/DDBJ whole genome shotgun (WGS) entry which is preliminary data.</text>
</comment>
<dbReference type="SUPFAM" id="SSF46565">
    <property type="entry name" value="Chaperone J-domain"/>
    <property type="match status" value="1"/>
</dbReference>
<dbReference type="Gene3D" id="1.10.287.110">
    <property type="entry name" value="DnaJ domain"/>
    <property type="match status" value="1"/>
</dbReference>
<dbReference type="InterPro" id="IPR036671">
    <property type="entry name" value="DPH_MB_sf"/>
</dbReference>
<dbReference type="InterPro" id="IPR007872">
    <property type="entry name" value="DPH_MB_dom"/>
</dbReference>
<dbReference type="AlphaFoldDB" id="A0A553NFB2"/>
<gene>
    <name evidence="7" type="ORF">TCAL_03589</name>
</gene>
<dbReference type="PRINTS" id="PR00625">
    <property type="entry name" value="JDOMAIN"/>
</dbReference>
<feature type="domain" description="DPH-type MB" evidence="6">
    <location>
        <begin position="88"/>
        <end position="148"/>
    </location>
</feature>
<dbReference type="CDD" id="cd06257">
    <property type="entry name" value="DnaJ"/>
    <property type="match status" value="1"/>
</dbReference>
<reference evidence="7 8" key="1">
    <citation type="journal article" date="2018" name="Nat. Ecol. Evol.">
        <title>Genomic signatures of mitonuclear coevolution across populations of Tigriopus californicus.</title>
        <authorList>
            <person name="Barreto F.S."/>
            <person name="Watson E.T."/>
            <person name="Lima T.G."/>
            <person name="Willett C.S."/>
            <person name="Edmands S."/>
            <person name="Li W."/>
            <person name="Burton R.S."/>
        </authorList>
    </citation>
    <scope>NUCLEOTIDE SEQUENCE [LARGE SCALE GENOMIC DNA]</scope>
    <source>
        <strain evidence="7 8">San Diego</strain>
    </source>
</reference>
<dbReference type="GO" id="GO:0008198">
    <property type="term" value="F:ferrous iron binding"/>
    <property type="evidence" value="ECO:0007669"/>
    <property type="project" value="TreeGrafter"/>
</dbReference>
<feature type="domain" description="J" evidence="5">
    <location>
        <begin position="8"/>
        <end position="73"/>
    </location>
</feature>
<evidence type="ECO:0000256" key="1">
    <source>
        <dbReference type="ARBA" id="ARBA00006169"/>
    </source>
</evidence>
<accession>A0A553NFB2</accession>
<evidence type="ECO:0000259" key="6">
    <source>
        <dbReference type="PROSITE" id="PS51074"/>
    </source>
</evidence>
<keyword evidence="3" id="KW-0862">Zinc</keyword>
<evidence type="ECO:0000259" key="5">
    <source>
        <dbReference type="PROSITE" id="PS50076"/>
    </source>
</evidence>
<dbReference type="SUPFAM" id="SSF144217">
    <property type="entry name" value="CSL zinc finger"/>
    <property type="match status" value="1"/>
</dbReference>
<evidence type="ECO:0000256" key="2">
    <source>
        <dbReference type="ARBA" id="ARBA00022723"/>
    </source>
</evidence>
<proteinExistence type="inferred from homology"/>
<evidence type="ECO:0000313" key="8">
    <source>
        <dbReference type="Proteomes" id="UP000318571"/>
    </source>
</evidence>
<dbReference type="Proteomes" id="UP000318571">
    <property type="component" value="Chromosome 10"/>
</dbReference>
<dbReference type="OrthoDB" id="66964at2759"/>
<dbReference type="InterPro" id="IPR001623">
    <property type="entry name" value="DnaJ_domain"/>
</dbReference>
<dbReference type="EMBL" id="VCGU01000458">
    <property type="protein sequence ID" value="TRY64137.1"/>
    <property type="molecule type" value="Genomic_DNA"/>
</dbReference>
<dbReference type="InterPro" id="IPR036869">
    <property type="entry name" value="J_dom_sf"/>
</dbReference>
<dbReference type="Pfam" id="PF05207">
    <property type="entry name" value="Zn_ribbon_CSL"/>
    <property type="match status" value="1"/>
</dbReference>
<comment type="similarity">
    <text evidence="1">Belongs to the DPH4 family.</text>
</comment>
<dbReference type="STRING" id="6832.A0A553NFB2"/>
<sequence length="154" mass="17729">MTTDHSTDYYQILSVSPHADRATIKAQYQKLILVHHPDKQTHPASDPDLAQAILRAWQVLGDERSRKRYDAWLTAQESSLSGQTVWKTVFLAELDRIEAEGTYPGQWSLGCRCGDRFAFSDEDLRHIEEDQLTIECDSCSLVLVVWLWGEQQHR</sequence>
<evidence type="ECO:0008006" key="9">
    <source>
        <dbReference type="Google" id="ProtNLM"/>
    </source>
</evidence>
<protein>
    <recommendedName>
        <fullName evidence="9">Diphthamide biosynthesis protein 4</fullName>
    </recommendedName>
</protein>
<dbReference type="PANTHER" id="PTHR45255">
    <property type="entry name" value="DNAJ HOMOLOG SUBFAMILY C MEMBER 24"/>
    <property type="match status" value="1"/>
</dbReference>
<keyword evidence="2" id="KW-0479">Metal-binding</keyword>
<dbReference type="GO" id="GO:0001671">
    <property type="term" value="F:ATPase activator activity"/>
    <property type="evidence" value="ECO:0007669"/>
    <property type="project" value="TreeGrafter"/>
</dbReference>
<keyword evidence="4" id="KW-0408">Iron</keyword>
<keyword evidence="8" id="KW-1185">Reference proteome</keyword>
<dbReference type="PROSITE" id="PS50076">
    <property type="entry name" value="DNAJ_2"/>
    <property type="match status" value="1"/>
</dbReference>
<evidence type="ECO:0000256" key="4">
    <source>
        <dbReference type="ARBA" id="ARBA00023004"/>
    </source>
</evidence>
<evidence type="ECO:0000256" key="3">
    <source>
        <dbReference type="ARBA" id="ARBA00022833"/>
    </source>
</evidence>
<organism evidence="7 8">
    <name type="scientific">Tigriopus californicus</name>
    <name type="common">Marine copepod</name>
    <dbReference type="NCBI Taxonomy" id="6832"/>
    <lineage>
        <taxon>Eukaryota</taxon>
        <taxon>Metazoa</taxon>
        <taxon>Ecdysozoa</taxon>
        <taxon>Arthropoda</taxon>
        <taxon>Crustacea</taxon>
        <taxon>Multicrustacea</taxon>
        <taxon>Hexanauplia</taxon>
        <taxon>Copepoda</taxon>
        <taxon>Harpacticoida</taxon>
        <taxon>Harpacticidae</taxon>
        <taxon>Tigriopus</taxon>
    </lineage>
</organism>
<name>A0A553NFB2_TIGCA</name>
<dbReference type="PROSITE" id="PS51074">
    <property type="entry name" value="DPH_MB"/>
    <property type="match status" value="1"/>
</dbReference>
<evidence type="ECO:0000313" key="7">
    <source>
        <dbReference type="EMBL" id="TRY64137.1"/>
    </source>
</evidence>
<dbReference type="SMART" id="SM00271">
    <property type="entry name" value="DnaJ"/>
    <property type="match status" value="1"/>
</dbReference>
<dbReference type="Pfam" id="PF00226">
    <property type="entry name" value="DnaJ"/>
    <property type="match status" value="1"/>
</dbReference>
<dbReference type="OMA" id="WSSAYAY"/>